<dbReference type="EMBL" id="WUUT01000001">
    <property type="protein sequence ID" value="MXR50563.1"/>
    <property type="molecule type" value="Genomic_DNA"/>
</dbReference>
<evidence type="ECO:0000313" key="3">
    <source>
        <dbReference type="Proteomes" id="UP000466535"/>
    </source>
</evidence>
<comment type="caution">
    <text evidence="2">The sequence shown here is derived from an EMBL/GenBank/DDBJ whole genome shotgun (WGS) entry which is preliminary data.</text>
</comment>
<proteinExistence type="predicted"/>
<dbReference type="Proteomes" id="UP000466535">
    <property type="component" value="Unassembled WGS sequence"/>
</dbReference>
<keyword evidence="3" id="KW-1185">Reference proteome</keyword>
<keyword evidence="1" id="KW-0812">Transmembrane</keyword>
<evidence type="ECO:0000256" key="1">
    <source>
        <dbReference type="SAM" id="Phobius"/>
    </source>
</evidence>
<dbReference type="OrthoDB" id="157531at2157"/>
<organism evidence="2 3">
    <name type="scientific">Halovenus carboxidivorans</name>
    <dbReference type="NCBI Taxonomy" id="2692199"/>
    <lineage>
        <taxon>Archaea</taxon>
        <taxon>Methanobacteriati</taxon>
        <taxon>Methanobacteriota</taxon>
        <taxon>Stenosarchaea group</taxon>
        <taxon>Halobacteria</taxon>
        <taxon>Halobacteriales</taxon>
        <taxon>Haloarculaceae</taxon>
        <taxon>Halovenus</taxon>
    </lineage>
</organism>
<dbReference type="InterPro" id="IPR055955">
    <property type="entry name" value="DUF7533"/>
</dbReference>
<dbReference type="Pfam" id="PF24377">
    <property type="entry name" value="DUF7533"/>
    <property type="match status" value="1"/>
</dbReference>
<feature type="transmembrane region" description="Helical" evidence="1">
    <location>
        <begin position="34"/>
        <end position="50"/>
    </location>
</feature>
<dbReference type="AlphaFoldDB" id="A0A6B0T4V8"/>
<dbReference type="RefSeq" id="WP_159762682.1">
    <property type="nucleotide sequence ID" value="NZ_WUUT01000001.1"/>
</dbReference>
<keyword evidence="1" id="KW-1133">Transmembrane helix</keyword>
<keyword evidence="1" id="KW-0472">Membrane</keyword>
<sequence>MSQGILDLLGSMATLVFAIPLALAGAELLVRGDLPVGVGLISVAAAMLVVDRYVTTPGDIPAAVASKVAETVAEPPEEE</sequence>
<name>A0A6B0T4V8_9EURY</name>
<evidence type="ECO:0000313" key="2">
    <source>
        <dbReference type="EMBL" id="MXR50563.1"/>
    </source>
</evidence>
<gene>
    <name evidence="2" type="ORF">GRX03_02930</name>
</gene>
<protein>
    <submittedName>
        <fullName evidence="2">Uncharacterized protein</fullName>
    </submittedName>
</protein>
<reference evidence="2 3" key="1">
    <citation type="submission" date="2019-12" db="EMBL/GenBank/DDBJ databases">
        <title>Isolation and characterization of three novel carbon monoxide-oxidizing members of Halobacteria from salione crusts and soils.</title>
        <authorList>
            <person name="Myers M.R."/>
            <person name="King G.M."/>
        </authorList>
    </citation>
    <scope>NUCLEOTIDE SEQUENCE [LARGE SCALE GENOMIC DNA]</scope>
    <source>
        <strain evidence="2 3">WSH3</strain>
    </source>
</reference>
<accession>A0A6B0T4V8</accession>